<feature type="signal peptide" evidence="2">
    <location>
        <begin position="1"/>
        <end position="22"/>
    </location>
</feature>
<keyword evidence="5" id="KW-1185">Reference proteome</keyword>
<feature type="region of interest" description="Disordered" evidence="1">
    <location>
        <begin position="91"/>
        <end position="183"/>
    </location>
</feature>
<dbReference type="InterPro" id="IPR014044">
    <property type="entry name" value="CAP_dom"/>
</dbReference>
<name>K1KQK6_9BACL</name>
<feature type="domain" description="SCP" evidence="3">
    <location>
        <begin position="190"/>
        <end position="303"/>
    </location>
</feature>
<dbReference type="NCBIfam" id="TIGR02909">
    <property type="entry name" value="spore_YkwD"/>
    <property type="match status" value="1"/>
</dbReference>
<gene>
    <name evidence="4" type="ORF">B857_00655</name>
</gene>
<evidence type="ECO:0000259" key="3">
    <source>
        <dbReference type="Pfam" id="PF00188"/>
    </source>
</evidence>
<evidence type="ECO:0000256" key="1">
    <source>
        <dbReference type="SAM" id="MobiDB-lite"/>
    </source>
</evidence>
<dbReference type="AlphaFoldDB" id="K1KQK6"/>
<proteinExistence type="predicted"/>
<dbReference type="InterPro" id="IPR035940">
    <property type="entry name" value="CAP_sf"/>
</dbReference>
<dbReference type="RefSeq" id="WP_008403939.1">
    <property type="nucleotide sequence ID" value="NZ_AMCK01000002.1"/>
</dbReference>
<dbReference type="CDD" id="cd05379">
    <property type="entry name" value="CAP_bacterial"/>
    <property type="match status" value="1"/>
</dbReference>
<dbReference type="EMBL" id="AMCK01000002">
    <property type="protein sequence ID" value="EKB46445.1"/>
    <property type="molecule type" value="Genomic_DNA"/>
</dbReference>
<feature type="compositionally biased region" description="Basic and acidic residues" evidence="1">
    <location>
        <begin position="91"/>
        <end position="102"/>
    </location>
</feature>
<feature type="chain" id="PRO_5039360741" description="SCP domain-containing protein" evidence="2">
    <location>
        <begin position="23"/>
        <end position="306"/>
    </location>
</feature>
<comment type="caution">
    <text evidence="4">The sequence shown here is derived from an EMBL/GenBank/DDBJ whole genome shotgun (WGS) entry which is preliminary data.</text>
</comment>
<organism evidence="4 5">
    <name type="scientific">Solibacillus isronensis B3W22</name>
    <dbReference type="NCBI Taxonomy" id="1224748"/>
    <lineage>
        <taxon>Bacteria</taxon>
        <taxon>Bacillati</taxon>
        <taxon>Bacillota</taxon>
        <taxon>Bacilli</taxon>
        <taxon>Bacillales</taxon>
        <taxon>Caryophanaceae</taxon>
        <taxon>Solibacillus</taxon>
    </lineage>
</organism>
<dbReference type="Pfam" id="PF00188">
    <property type="entry name" value="CAP"/>
    <property type="match status" value="1"/>
</dbReference>
<evidence type="ECO:0000256" key="2">
    <source>
        <dbReference type="SAM" id="SignalP"/>
    </source>
</evidence>
<keyword evidence="2" id="KW-0732">Signal</keyword>
<protein>
    <recommendedName>
        <fullName evidence="3">SCP domain-containing protein</fullName>
    </recommendedName>
</protein>
<accession>K1KQK6</accession>
<feature type="compositionally biased region" description="Basic and acidic residues" evidence="1">
    <location>
        <begin position="112"/>
        <end position="127"/>
    </location>
</feature>
<reference evidence="4 5" key="1">
    <citation type="journal article" date="2012" name="J. Bacteriol.">
        <title>Draft Genome Sequence of Bacillus isronensis Strain B3W22, Isolated from the Upper Atmosphere.</title>
        <authorList>
            <person name="Shivaji S."/>
            <person name="Ara S."/>
            <person name="Singh S.K."/>
            <person name="Bandi S."/>
            <person name="Singh A."/>
            <person name="Pinnaka A.K."/>
        </authorList>
    </citation>
    <scope>NUCLEOTIDE SEQUENCE [LARGE SCALE GENOMIC DNA]</scope>
    <source>
        <strain evidence="4 5">B3W22</strain>
    </source>
</reference>
<dbReference type="Proteomes" id="UP000004738">
    <property type="component" value="Unassembled WGS sequence"/>
</dbReference>
<evidence type="ECO:0000313" key="4">
    <source>
        <dbReference type="EMBL" id="EKB46445.1"/>
    </source>
</evidence>
<dbReference type="PANTHER" id="PTHR31157">
    <property type="entry name" value="SCP DOMAIN-CONTAINING PROTEIN"/>
    <property type="match status" value="1"/>
</dbReference>
<dbReference type="InterPro" id="IPR014258">
    <property type="entry name" value="CAP_domain_YkwD-like"/>
</dbReference>
<sequence length="306" mass="33625">MNKKWLATSLCAATLFATSITAADAASLNIEVKSVSNPQNAQVIKGDNIQGFGLKIIDPIALSNGEFDLNKFKSLINKTINNSKDNKVVEEGKVVHKEKATTNKENTNTNKETQKESTDKKVEKEVKAPQTPAKEVKAPQTPAKEKATPVTNNNNTKAPSSSKNQQVEAPVKTPSNNVSQSVSEFEKQVVDLTNAERAKEGLKPLEMHSPLMEVAQAKSEDMAKNNYFSHTSPTYGSPFDQIKSAGISYRSAGENIAQGQRTPQQVVQAWMESPGHRQNIMNANYTHIGVGFVENGYYWTQQFIQL</sequence>
<dbReference type="Gene3D" id="3.40.33.10">
    <property type="entry name" value="CAP"/>
    <property type="match status" value="1"/>
</dbReference>
<evidence type="ECO:0000313" key="5">
    <source>
        <dbReference type="Proteomes" id="UP000004738"/>
    </source>
</evidence>
<feature type="compositionally biased region" description="Polar residues" evidence="1">
    <location>
        <begin position="149"/>
        <end position="183"/>
    </location>
</feature>
<dbReference type="PANTHER" id="PTHR31157:SF1">
    <property type="entry name" value="SCP DOMAIN-CONTAINING PROTEIN"/>
    <property type="match status" value="1"/>
</dbReference>
<dbReference type="PATRIC" id="fig|1224748.3.peg.654"/>
<dbReference type="SUPFAM" id="SSF55797">
    <property type="entry name" value="PR-1-like"/>
    <property type="match status" value="1"/>
</dbReference>